<dbReference type="Proteomes" id="UP000314982">
    <property type="component" value="Unassembled WGS sequence"/>
</dbReference>
<protein>
    <submittedName>
        <fullName evidence="2">Uncharacterized protein</fullName>
    </submittedName>
</protein>
<feature type="compositionally biased region" description="Basic residues" evidence="1">
    <location>
        <begin position="26"/>
        <end position="35"/>
    </location>
</feature>
<dbReference type="PANTHER" id="PTHR12680">
    <property type="entry name" value="PUTATIVE HOMEODOMAIN TRANSCRIPTION FACTOR PHTF"/>
    <property type="match status" value="1"/>
</dbReference>
<keyword evidence="3" id="KW-1185">Reference proteome</keyword>
<name>A0A4W5JEX9_9TELE</name>
<reference evidence="2" key="2">
    <citation type="submission" date="2025-08" db="UniProtKB">
        <authorList>
            <consortium name="Ensembl"/>
        </authorList>
    </citation>
    <scope>IDENTIFICATION</scope>
</reference>
<organism evidence="2 3">
    <name type="scientific">Hucho hucho</name>
    <name type="common">huchen</name>
    <dbReference type="NCBI Taxonomy" id="62062"/>
    <lineage>
        <taxon>Eukaryota</taxon>
        <taxon>Metazoa</taxon>
        <taxon>Chordata</taxon>
        <taxon>Craniata</taxon>
        <taxon>Vertebrata</taxon>
        <taxon>Euteleostomi</taxon>
        <taxon>Actinopterygii</taxon>
        <taxon>Neopterygii</taxon>
        <taxon>Teleostei</taxon>
        <taxon>Protacanthopterygii</taxon>
        <taxon>Salmoniformes</taxon>
        <taxon>Salmonidae</taxon>
        <taxon>Salmoninae</taxon>
        <taxon>Hucho</taxon>
    </lineage>
</organism>
<dbReference type="PANTHER" id="PTHR12680:SF2">
    <property type="entry name" value="PROTEIN PHTF2"/>
    <property type="match status" value="1"/>
</dbReference>
<dbReference type="GO" id="GO:0005783">
    <property type="term" value="C:endoplasmic reticulum"/>
    <property type="evidence" value="ECO:0007669"/>
    <property type="project" value="InterPro"/>
</dbReference>
<feature type="region of interest" description="Disordered" evidence="1">
    <location>
        <begin position="13"/>
        <end position="61"/>
    </location>
</feature>
<dbReference type="STRING" id="62062.ENSHHUP00000001592"/>
<evidence type="ECO:0000313" key="3">
    <source>
        <dbReference type="Proteomes" id="UP000314982"/>
    </source>
</evidence>
<reference evidence="2" key="3">
    <citation type="submission" date="2025-09" db="UniProtKB">
        <authorList>
            <consortium name="Ensembl"/>
        </authorList>
    </citation>
    <scope>IDENTIFICATION</scope>
</reference>
<dbReference type="GeneTree" id="ENSGT00390000011648"/>
<dbReference type="AlphaFoldDB" id="A0A4W5JEX9"/>
<accession>A0A4W5JEX9</accession>
<dbReference type="Ensembl" id="ENSHHUT00000001644.1">
    <property type="protein sequence ID" value="ENSHHUP00000001592.1"/>
    <property type="gene ID" value="ENSHHUG00000001071.1"/>
</dbReference>
<reference evidence="3" key="1">
    <citation type="submission" date="2018-06" db="EMBL/GenBank/DDBJ databases">
        <title>Genome assembly of Danube salmon.</title>
        <authorList>
            <person name="Macqueen D.J."/>
            <person name="Gundappa M.K."/>
        </authorList>
    </citation>
    <scope>NUCLEOTIDE SEQUENCE [LARGE SCALE GENOMIC DNA]</scope>
</reference>
<proteinExistence type="predicted"/>
<feature type="compositionally biased region" description="Basic and acidic residues" evidence="1">
    <location>
        <begin position="36"/>
        <end position="45"/>
    </location>
</feature>
<evidence type="ECO:0000313" key="2">
    <source>
        <dbReference type="Ensembl" id="ENSHHUP00000001592.1"/>
    </source>
</evidence>
<dbReference type="InterPro" id="IPR039775">
    <property type="entry name" value="PHTF1/2"/>
</dbReference>
<feature type="compositionally biased region" description="Low complexity" evidence="1">
    <location>
        <begin position="13"/>
        <end position="25"/>
    </location>
</feature>
<evidence type="ECO:0000256" key="1">
    <source>
        <dbReference type="SAM" id="MobiDB-lite"/>
    </source>
</evidence>
<sequence>MLLLGTVHCQIVSTRTPKPTSSSSSGKRRRRLRKAAHLDVHREGDGSSTTDNTREGGPHCHGAATGSPYSLGIALFRDFWHDICKARCVFFPPVRLLKNPISLWYSCNIPWIPPGL</sequence>